<gene>
    <name evidence="2" type="ORF">RNJ44_00747</name>
</gene>
<evidence type="ECO:0000256" key="1">
    <source>
        <dbReference type="ARBA" id="ARBA00004127"/>
    </source>
</evidence>
<dbReference type="PANTHER" id="PTHR42861">
    <property type="entry name" value="CALCIUM-TRANSPORTING ATPASE"/>
    <property type="match status" value="1"/>
</dbReference>
<dbReference type="Proteomes" id="UP001623330">
    <property type="component" value="Unassembled WGS sequence"/>
</dbReference>
<reference evidence="2 3" key="1">
    <citation type="submission" date="2024-05" db="EMBL/GenBank/DDBJ databases">
        <title>Long read based assembly of the Candida bracarensis genome reveals expanded adhesin content.</title>
        <authorList>
            <person name="Marcet-Houben M."/>
            <person name="Ksiezopolska E."/>
            <person name="Gabaldon T."/>
        </authorList>
    </citation>
    <scope>NUCLEOTIDE SEQUENCE [LARGE SCALE GENOMIC DNA]</scope>
    <source>
        <strain evidence="2 3">CBM6</strain>
    </source>
</reference>
<dbReference type="EMBL" id="JBEVYD010000008">
    <property type="protein sequence ID" value="KAL3231108.1"/>
    <property type="molecule type" value="Genomic_DNA"/>
</dbReference>
<evidence type="ECO:0000313" key="2">
    <source>
        <dbReference type="EMBL" id="KAL3231108.1"/>
    </source>
</evidence>
<evidence type="ECO:0000313" key="3">
    <source>
        <dbReference type="Proteomes" id="UP001623330"/>
    </source>
</evidence>
<dbReference type="SUPFAM" id="SSF56784">
    <property type="entry name" value="HAD-like"/>
    <property type="match status" value="1"/>
</dbReference>
<keyword evidence="3" id="KW-1185">Reference proteome</keyword>
<name>A0ABR4NRY3_9SACH</name>
<dbReference type="Gene3D" id="1.20.1110.10">
    <property type="entry name" value="Calcium-transporting ATPase, transmembrane domain"/>
    <property type="match status" value="1"/>
</dbReference>
<dbReference type="InterPro" id="IPR001757">
    <property type="entry name" value="P_typ_ATPase"/>
</dbReference>
<comment type="caution">
    <text evidence="2">The sequence shown here is derived from an EMBL/GenBank/DDBJ whole genome shotgun (WGS) entry which is preliminary data.</text>
</comment>
<dbReference type="InterPro" id="IPR023214">
    <property type="entry name" value="HAD_sf"/>
</dbReference>
<comment type="subcellular location">
    <subcellularLocation>
        <location evidence="1">Endomembrane system</location>
        <topology evidence="1">Multi-pass membrane protein</topology>
    </subcellularLocation>
</comment>
<dbReference type="Gene3D" id="3.40.50.1000">
    <property type="entry name" value="HAD superfamily/HAD-like"/>
    <property type="match status" value="1"/>
</dbReference>
<dbReference type="InterPro" id="IPR036412">
    <property type="entry name" value="HAD-like_sf"/>
</dbReference>
<sequence length="85" mass="9081">MTGDCVNDTPPLKKAGTGIAVQGSNDATGCTADYITSPGLSAVIDDLKHPKQIFPQNFFICHLPYALSIHLVILRSLGLLFNIPN</sequence>
<accession>A0ABR4NRY3</accession>
<dbReference type="PRINTS" id="PR00120">
    <property type="entry name" value="HATPASE"/>
</dbReference>
<organism evidence="2 3">
    <name type="scientific">Nakaseomyces bracarensis</name>
    <dbReference type="NCBI Taxonomy" id="273131"/>
    <lineage>
        <taxon>Eukaryota</taxon>
        <taxon>Fungi</taxon>
        <taxon>Dikarya</taxon>
        <taxon>Ascomycota</taxon>
        <taxon>Saccharomycotina</taxon>
        <taxon>Saccharomycetes</taxon>
        <taxon>Saccharomycetales</taxon>
        <taxon>Saccharomycetaceae</taxon>
        <taxon>Nakaseomyces</taxon>
    </lineage>
</organism>
<protein>
    <submittedName>
        <fullName evidence="2">Plasma membrane</fullName>
    </submittedName>
</protein>
<proteinExistence type="predicted"/>